<comment type="similarity">
    <text evidence="2">Belongs to the XPG/RAD2 endonuclease family.</text>
</comment>
<evidence type="ECO:0000256" key="2">
    <source>
        <dbReference type="ARBA" id="ARBA00024023"/>
    </source>
</evidence>
<dbReference type="Pfam" id="PF12247">
    <property type="entry name" value="MKT1_N"/>
    <property type="match status" value="1"/>
</dbReference>
<evidence type="ECO:0000313" key="5">
    <source>
        <dbReference type="EMBL" id="CAE8691263.1"/>
    </source>
</evidence>
<dbReference type="Pfam" id="PF12246">
    <property type="entry name" value="MKT1_C"/>
    <property type="match status" value="1"/>
</dbReference>
<feature type="domain" description="Post-transcriptional regulator MKT1 N-terminal" evidence="4">
    <location>
        <begin position="255"/>
        <end position="342"/>
    </location>
</feature>
<evidence type="ECO:0000259" key="4">
    <source>
        <dbReference type="Pfam" id="PF12247"/>
    </source>
</evidence>
<name>A0A813K2Z4_POLGL</name>
<dbReference type="CDD" id="cd09902">
    <property type="entry name" value="H3TH_MKT1"/>
    <property type="match status" value="1"/>
</dbReference>
<evidence type="ECO:0000313" key="6">
    <source>
        <dbReference type="Proteomes" id="UP000626109"/>
    </source>
</evidence>
<reference evidence="5" key="1">
    <citation type="submission" date="2021-02" db="EMBL/GenBank/DDBJ databases">
        <authorList>
            <person name="Dougan E. K."/>
            <person name="Rhodes N."/>
            <person name="Thang M."/>
            <person name="Chan C."/>
        </authorList>
    </citation>
    <scope>NUCLEOTIDE SEQUENCE</scope>
</reference>
<dbReference type="InterPro" id="IPR037314">
    <property type="entry name" value="MKT1_H3TH"/>
</dbReference>
<dbReference type="SUPFAM" id="SSF88723">
    <property type="entry name" value="PIN domain-like"/>
    <property type="match status" value="1"/>
</dbReference>
<dbReference type="EMBL" id="CAJNNW010027402">
    <property type="protein sequence ID" value="CAE8691263.1"/>
    <property type="molecule type" value="Genomic_DNA"/>
</dbReference>
<sequence>MCQGVAQASSRSVRSDVLFKIATNNRKHAASAPGVQSWDESLEAVQSAEETTLAKREELCQAFGITEHRRLFKGVCEIQTWMAQLPDYFGVIQAPYFTGAQLAHFAEQGIVQCVFGPPGLLLYSIPRVVIHMDFHQISFDWVDLECVLNKWSLRKDQFVDACMLAGTEYCLTYPYLNLGNTNNRFDYDAAVHIIKQAPLINWMQTFPTEDMKADHIDGYCICKVLVQSSPILHVGDNTIRPLGPTFGNNSPLQVPSDFEQIMGEQLPMNLYYLMLNGVISHKMPQALAKGEWMDKSQPLVDTAEFRNLIVELGDYRQRALGLIARHLHGSFLTKQIVCKAFWEPHHGRNAKGQQVAHRVLVPEKLTNCLRWKISADAVAAELERQGIEKVDFKFCLRWHAHEFHNDGKLIKDITGANRLKDELPDRVDKKSLAATVHFMLLEHLELIADDGGMTVLGDVLKDTATEIQGPCLVAMEMMKFGILSGEPFEPAQSDRPFPEKVKYPKSPTDVRTKSVLLLSRVMSLVPMRLRNDMWNADVDFDLAAFHALVRLVKRALRQLVEASLSSVLLRDLSNVKLLPPGFMCASPKTKEEPFSSPAIMPTFMLPRACMGIVCLFFLKYQGEPRHFARELTLRFPCCHQPLEDLKGAFLFWEDLKRCVNEIAEPLGAEELAADMKAASEILVRQQQKLGIFPEQVPNGGVLKIA</sequence>
<feature type="domain" description="Post-transcriptional regulator MKT1 C-terminal" evidence="3">
    <location>
        <begin position="441"/>
        <end position="682"/>
    </location>
</feature>
<accession>A0A813K2Z4</accession>
<keyword evidence="1" id="KW-0810">Translation regulation</keyword>
<evidence type="ECO:0000259" key="3">
    <source>
        <dbReference type="Pfam" id="PF12246"/>
    </source>
</evidence>
<dbReference type="GO" id="GO:0006417">
    <property type="term" value="P:regulation of translation"/>
    <property type="evidence" value="ECO:0007669"/>
    <property type="project" value="UniProtKB-KW"/>
</dbReference>
<protein>
    <submittedName>
        <fullName evidence="5">Uncharacterized protein</fullName>
    </submittedName>
</protein>
<organism evidence="5 6">
    <name type="scientific">Polarella glacialis</name>
    <name type="common">Dinoflagellate</name>
    <dbReference type="NCBI Taxonomy" id="89957"/>
    <lineage>
        <taxon>Eukaryota</taxon>
        <taxon>Sar</taxon>
        <taxon>Alveolata</taxon>
        <taxon>Dinophyceae</taxon>
        <taxon>Suessiales</taxon>
        <taxon>Suessiaceae</taxon>
        <taxon>Polarella</taxon>
    </lineage>
</organism>
<evidence type="ECO:0000256" key="1">
    <source>
        <dbReference type="ARBA" id="ARBA00022845"/>
    </source>
</evidence>
<dbReference type="InterPro" id="IPR022039">
    <property type="entry name" value="MKT1_C"/>
</dbReference>
<gene>
    <name evidence="5" type="ORF">PGLA2088_LOCUS27325</name>
</gene>
<proteinExistence type="inferred from homology"/>
<dbReference type="InterPro" id="IPR029060">
    <property type="entry name" value="PIN-like_dom_sf"/>
</dbReference>
<comment type="caution">
    <text evidence="5">The sequence shown here is derived from an EMBL/GenBank/DDBJ whole genome shotgun (WGS) entry which is preliminary data.</text>
</comment>
<dbReference type="InterPro" id="IPR022040">
    <property type="entry name" value="MKT1_N"/>
</dbReference>
<dbReference type="AlphaFoldDB" id="A0A813K2Z4"/>
<dbReference type="Proteomes" id="UP000626109">
    <property type="component" value="Unassembled WGS sequence"/>
</dbReference>